<evidence type="ECO:0000256" key="1">
    <source>
        <dbReference type="SAM" id="MobiDB-lite"/>
    </source>
</evidence>
<sequence>MACHICPLFNLRLLLLLGAVLGNGGLGRGGGAEASDRADPDPYSILMWHDYSPPSPPLPPPDPPSPTATCEGDLHGKGDFHTRCEVSEEVELDGDVYITGNGSLVLLSGASLTCEKYGCVISANFSGEVRLSRGVRVTAGRVSLVATNITVADTVVVNTTALAGDPPDRTSGVPTGTHGDGGGHGGRGASCFVKEGQTQEDSWGGDAYAWSDLEHPWSYGSKGGSTSVEKDYGGDGGGIVWLFAEDLVMNGTVLANGGDSNEKGGGGSGGSIFIRAASMHGGGKISASGGDGLAGGGGGRVSINVFSRHDDTQIFVHGGRSSGCPDNAGAAGTLYEAVPKSLIVSNNNLSTQTDTLLLEFPNQPLWTNVFVRNRAKVAVPLLWSRVQVEGQLSLLSGAILTFGLTRYPYSEFELMAEELLMSDSTIKVFGALRMSVKMLLMWNSRMEIDGGGDSIVATSLLDASNLIVLKESSVIHSNANLGVRGQGLLNLSGDGDTIEAQHLILSLFYSIQVGPGSVLRGPLVNRSSDDVAPKLNCEADSCPVEIIHPPEDCNLNSSLSFTLQVCRVEDIDVWGLVQGTVIHFNRARSVTVHTSGTISASGLGCRTGVGQGKMLSRGICGGGGHGGKGGDGFYKGNLAEGGAIYGNADLPCELGSGSGNDSTELSTAGGGIIAMGSWEYSLPSLALYGSVESNGGSYTNGSVGGPGGGSGGTILLFVHTLSLAESSVLSSVGGFGNAGSGGGGGGRIHFHWSNIPTGDEYVPVAAVKGSILASGGVSKGLGYSGGNGTVTGKACPKGLYGTFCKECPLGTYKNVTGSSKSLCFPCPPGELPHRAIYINVRGGAAETPCPYRCMSDRYRMPHCYTALEELIYTFGGPWLFGLFLSGLLILLALVLSVARMKFVGTDELPGPAPTQQGSQIDHSFPFLESLNEVIETNRAEESHGHVHRMYFMGPNTFSEPWHLPHSPPEQITEIVYEDAFNRFVDEINTLAAYQWWEGSIYSILCILAYPVAWSWQQWRRRKKLQRLREFVRSEYDHSCLRSCRSRALYEGLKVTATPDLMLGYLDFFLGGDEKRPDLPPRLRQRFPMSLIFGGDGSYMTPFLLNSDSVLTSLMSQAVPSWIWHRLVAGLNAQLRLVRCGNLKVTCLPVINWLETHANPSLAENGIRVDLAWFQATALGYCQFGLLVYAVEGDAALTEPDGSPRIKTEQQTPTQNMLVETQLSQSRIKDALMRRRITGGVLDSNSLRTLNDRRDLFYPFSLILHNSKPVGHQVFLCHYFSLVLLTFLQLYSYSMVDVLLVLFILPLGILSPFPAGINALFSHGPRRSAGLARVYALWNITSLVNVVVAFICGFVHYKSSTKTHPSVQPWNLGTDESSWWLFPTGLMVLKCIQARLVDWHVANLEIQDRAVYSNDPNIFWQS</sequence>
<protein>
    <recommendedName>
        <fullName evidence="4">DUF8003 domain-containing protein</fullName>
    </recommendedName>
</protein>
<evidence type="ECO:0000313" key="5">
    <source>
        <dbReference type="EMBL" id="ONM29041.1"/>
    </source>
</evidence>
<keyword evidence="2" id="KW-1133">Transmembrane helix</keyword>
<evidence type="ECO:0000259" key="4">
    <source>
        <dbReference type="Pfam" id="PF26010"/>
    </source>
</evidence>
<dbReference type="SMART" id="SM01411">
    <property type="entry name" value="Ephrin_rec_like"/>
    <property type="match status" value="1"/>
</dbReference>
<feature type="region of interest" description="Disordered" evidence="1">
    <location>
        <begin position="49"/>
        <end position="70"/>
    </location>
</feature>
<name>A0A1D6MHX4_MAIZE</name>
<keyword evidence="3" id="KW-0732">Signal</keyword>
<feature type="region of interest" description="Disordered" evidence="1">
    <location>
        <begin position="162"/>
        <end position="184"/>
    </location>
</feature>
<feature type="transmembrane region" description="Helical" evidence="2">
    <location>
        <begin position="1273"/>
        <end position="1291"/>
    </location>
</feature>
<dbReference type="PANTHER" id="PTHR31513">
    <property type="entry name" value="EPHRIN TYPE-B RECEPTOR"/>
    <property type="match status" value="1"/>
</dbReference>
<accession>A0A1D6MHX4</accession>
<feature type="chain" id="PRO_5011173814" description="DUF8003 domain-containing protein" evidence="3">
    <location>
        <begin position="23"/>
        <end position="1421"/>
    </location>
</feature>
<evidence type="ECO:0000256" key="2">
    <source>
        <dbReference type="SAM" id="Phobius"/>
    </source>
</evidence>
<reference evidence="5" key="1">
    <citation type="submission" date="2015-12" db="EMBL/GenBank/DDBJ databases">
        <title>Update maize B73 reference genome by single molecule sequencing technologies.</title>
        <authorList>
            <consortium name="Maize Genome Sequencing Project"/>
            <person name="Ware D."/>
        </authorList>
    </citation>
    <scope>NUCLEOTIDE SEQUENCE [LARGE SCALE GENOMIC DNA]</scope>
    <source>
        <tissue evidence="5">Seedling</tissue>
    </source>
</reference>
<evidence type="ECO:0000256" key="3">
    <source>
        <dbReference type="SAM" id="SignalP"/>
    </source>
</evidence>
<organism evidence="5">
    <name type="scientific">Zea mays</name>
    <name type="common">Maize</name>
    <dbReference type="NCBI Taxonomy" id="4577"/>
    <lineage>
        <taxon>Eukaryota</taxon>
        <taxon>Viridiplantae</taxon>
        <taxon>Streptophyta</taxon>
        <taxon>Embryophyta</taxon>
        <taxon>Tracheophyta</taxon>
        <taxon>Spermatophyta</taxon>
        <taxon>Magnoliopsida</taxon>
        <taxon>Liliopsida</taxon>
        <taxon>Poales</taxon>
        <taxon>Poaceae</taxon>
        <taxon>PACMAD clade</taxon>
        <taxon>Panicoideae</taxon>
        <taxon>Andropogonodae</taxon>
        <taxon>Andropogoneae</taxon>
        <taxon>Tripsacinae</taxon>
        <taxon>Zea</taxon>
    </lineage>
</organism>
<dbReference type="InterPro" id="IPR058316">
    <property type="entry name" value="DUF8003"/>
</dbReference>
<feature type="domain" description="DUF8003" evidence="4">
    <location>
        <begin position="790"/>
        <end position="864"/>
    </location>
</feature>
<proteinExistence type="predicted"/>
<feature type="compositionally biased region" description="Pro residues" evidence="1">
    <location>
        <begin position="53"/>
        <end position="66"/>
    </location>
</feature>
<keyword evidence="2" id="KW-0812">Transmembrane</keyword>
<dbReference type="Pfam" id="PF26010">
    <property type="entry name" value="DUF8003"/>
    <property type="match status" value="1"/>
</dbReference>
<feature type="transmembrane region" description="Helical" evidence="2">
    <location>
        <begin position="878"/>
        <end position="898"/>
    </location>
</feature>
<dbReference type="PANTHER" id="PTHR31513:SF1">
    <property type="entry name" value="EPHRIN TYPE-B RECEPTOR"/>
    <property type="match status" value="1"/>
</dbReference>
<feature type="transmembrane region" description="Helical" evidence="2">
    <location>
        <begin position="1333"/>
        <end position="1356"/>
    </location>
</feature>
<gene>
    <name evidence="5" type="ORF">ZEAMMB73_Zm00001d039522</name>
</gene>
<feature type="signal peptide" evidence="3">
    <location>
        <begin position="1"/>
        <end position="22"/>
    </location>
</feature>
<dbReference type="EMBL" id="CM007649">
    <property type="protein sequence ID" value="ONM29041.1"/>
    <property type="molecule type" value="Genomic_DNA"/>
</dbReference>
<keyword evidence="2" id="KW-0472">Membrane</keyword>
<feature type="transmembrane region" description="Helical" evidence="2">
    <location>
        <begin position="1297"/>
        <end position="1321"/>
    </location>
</feature>
<dbReference type="ExpressionAtlas" id="A0A1D6MHX4">
    <property type="expression patterns" value="baseline and differential"/>
</dbReference>